<organism evidence="3">
    <name type="scientific">Streptomyces chattanoogensis</name>
    <dbReference type="NCBI Taxonomy" id="66876"/>
    <lineage>
        <taxon>Bacteria</taxon>
        <taxon>Bacillati</taxon>
        <taxon>Actinomycetota</taxon>
        <taxon>Actinomycetes</taxon>
        <taxon>Kitasatosporales</taxon>
        <taxon>Streptomycetaceae</taxon>
        <taxon>Streptomyces</taxon>
    </lineage>
</organism>
<dbReference type="Gene3D" id="3.40.50.720">
    <property type="entry name" value="NAD(P)-binding Rossmann-like Domain"/>
    <property type="match status" value="1"/>
</dbReference>
<reference evidence="3" key="1">
    <citation type="submission" date="2014-08" db="EMBL/GenBank/DDBJ databases">
        <title>Characterization of a cryptic gene cluster for angucycline antibiotics by genome mining.</title>
        <authorList>
            <person name="Zhou Z."/>
            <person name="Xu Q."/>
        </authorList>
    </citation>
    <scope>NUCLEOTIDE SEQUENCE</scope>
    <source>
        <strain evidence="3">L10</strain>
    </source>
</reference>
<proteinExistence type="inferred from homology"/>
<dbReference type="SUPFAM" id="SSF51735">
    <property type="entry name" value="NAD(P)-binding Rossmann-fold domains"/>
    <property type="match status" value="1"/>
</dbReference>
<dbReference type="AlphaFoldDB" id="A0A0A0R731"/>
<dbReference type="Pfam" id="PF01370">
    <property type="entry name" value="Epimerase"/>
    <property type="match status" value="1"/>
</dbReference>
<dbReference type="CDD" id="cd08946">
    <property type="entry name" value="SDR_e"/>
    <property type="match status" value="1"/>
</dbReference>
<protein>
    <submittedName>
        <fullName evidence="3">ChaH2</fullName>
    </submittedName>
</protein>
<gene>
    <name evidence="3" type="primary">chaH2</name>
</gene>
<dbReference type="EMBL" id="KM264312">
    <property type="protein sequence ID" value="AIU99215.1"/>
    <property type="molecule type" value="Genomic_DNA"/>
</dbReference>
<evidence type="ECO:0000313" key="3">
    <source>
        <dbReference type="EMBL" id="AIU99215.1"/>
    </source>
</evidence>
<feature type="domain" description="NAD-dependent epimerase/dehydratase" evidence="2">
    <location>
        <begin position="13"/>
        <end position="253"/>
    </location>
</feature>
<evidence type="ECO:0000256" key="1">
    <source>
        <dbReference type="ARBA" id="ARBA00007637"/>
    </source>
</evidence>
<sequence>MHDPAPSRPPTAVVLGGTGCIGRHVCTAFARHGYRVVVVARRPAPHVADHMFRPLNLLTASAAELDALFRDADVRASVVVNATDMAGATDLTSAADGGAGRAAELLAANEGLARTLVAALEGNPGRPRLVHIGTIHEYGPGQAGVPLHEEIEPRPANAYADAKLAASRTILDAARAGRVDGVALRLVNTCGPYPTPAGFPGKLLPRLRAARQGAELSVRVVDARRDWIDVRDVAEACVLAAERPVSGRVFNIGSGIAVPMRELVAHCLSAAGLPDSGVTEEDRPGHGGVRGLGADWIQADIRLARDLLGFAPRFGLRQSLQDMWDAGATSR</sequence>
<dbReference type="InterPro" id="IPR001509">
    <property type="entry name" value="Epimerase_deHydtase"/>
</dbReference>
<dbReference type="InterPro" id="IPR036291">
    <property type="entry name" value="NAD(P)-bd_dom_sf"/>
</dbReference>
<accession>A0A0A0R731</accession>
<name>A0A0A0R731_9ACTN</name>
<evidence type="ECO:0000259" key="2">
    <source>
        <dbReference type="Pfam" id="PF01370"/>
    </source>
</evidence>
<dbReference type="PANTHER" id="PTHR43000">
    <property type="entry name" value="DTDP-D-GLUCOSE 4,6-DEHYDRATASE-RELATED"/>
    <property type="match status" value="1"/>
</dbReference>
<comment type="similarity">
    <text evidence="1">Belongs to the NAD(P)-dependent epimerase/dehydratase family.</text>
</comment>